<protein>
    <submittedName>
        <fullName evidence="1">Uncharacterized protein</fullName>
    </submittedName>
</protein>
<comment type="caution">
    <text evidence="1">The sequence shown here is derived from an EMBL/GenBank/DDBJ whole genome shotgun (WGS) entry which is preliminary data.</text>
</comment>
<reference evidence="1" key="1">
    <citation type="journal article" date="2014" name="Front. Microbiol.">
        <title>High frequency of phylogenetically diverse reductive dehalogenase-homologous genes in deep subseafloor sedimentary metagenomes.</title>
        <authorList>
            <person name="Kawai M."/>
            <person name="Futagami T."/>
            <person name="Toyoda A."/>
            <person name="Takaki Y."/>
            <person name="Nishi S."/>
            <person name="Hori S."/>
            <person name="Arai W."/>
            <person name="Tsubouchi T."/>
            <person name="Morono Y."/>
            <person name="Uchiyama I."/>
            <person name="Ito T."/>
            <person name="Fujiyama A."/>
            <person name="Inagaki F."/>
            <person name="Takami H."/>
        </authorList>
    </citation>
    <scope>NUCLEOTIDE SEQUENCE</scope>
    <source>
        <strain evidence="1">Expedition CK06-06</strain>
    </source>
</reference>
<accession>X1V5G8</accession>
<organism evidence="1">
    <name type="scientific">marine sediment metagenome</name>
    <dbReference type="NCBI Taxonomy" id="412755"/>
    <lineage>
        <taxon>unclassified sequences</taxon>
        <taxon>metagenomes</taxon>
        <taxon>ecological metagenomes</taxon>
    </lineage>
</organism>
<proteinExistence type="predicted"/>
<name>X1V5G8_9ZZZZ</name>
<sequence>MREERLSLFNNDSLISFTGNQNRLLIKVHMISFDPLDFPPAQAAGDTEGYDAEIPA</sequence>
<evidence type="ECO:0000313" key="1">
    <source>
        <dbReference type="EMBL" id="GAJ07416.1"/>
    </source>
</evidence>
<dbReference type="AlphaFoldDB" id="X1V5G8"/>
<dbReference type="EMBL" id="BARW01031900">
    <property type="protein sequence ID" value="GAJ07416.1"/>
    <property type="molecule type" value="Genomic_DNA"/>
</dbReference>
<feature type="non-terminal residue" evidence="1">
    <location>
        <position position="56"/>
    </location>
</feature>
<gene>
    <name evidence="1" type="ORF">S12H4_50621</name>
</gene>